<dbReference type="STRING" id="1133569.FD21_GL002002"/>
<dbReference type="PATRIC" id="fig|1133569.4.peg.2162"/>
<reference evidence="2 3" key="1">
    <citation type="journal article" date="2015" name="Genome Announc.">
        <title>Expanding the biotechnology potential of lactobacilli through comparative genomics of 213 strains and associated genera.</title>
        <authorList>
            <person name="Sun Z."/>
            <person name="Harris H.M."/>
            <person name="McCann A."/>
            <person name="Guo C."/>
            <person name="Argimon S."/>
            <person name="Zhang W."/>
            <person name="Yang X."/>
            <person name="Jeffery I.B."/>
            <person name="Cooney J.C."/>
            <person name="Kagawa T.F."/>
            <person name="Liu W."/>
            <person name="Song Y."/>
            <person name="Salvetti E."/>
            <person name="Wrobel A."/>
            <person name="Rasinkangas P."/>
            <person name="Parkhill J."/>
            <person name="Rea M.C."/>
            <person name="O'Sullivan O."/>
            <person name="Ritari J."/>
            <person name="Douillard F.P."/>
            <person name="Paul Ross R."/>
            <person name="Yang R."/>
            <person name="Briner A.E."/>
            <person name="Felis G.E."/>
            <person name="de Vos W.M."/>
            <person name="Barrangou R."/>
            <person name="Klaenhammer T.R."/>
            <person name="Caufield P.W."/>
            <person name="Cui Y."/>
            <person name="Zhang H."/>
            <person name="O'Toole P.W."/>
        </authorList>
    </citation>
    <scope>NUCLEOTIDE SEQUENCE [LARGE SCALE GENOMIC DNA]</scope>
    <source>
        <strain evidence="2 3">DSM 20605</strain>
    </source>
</reference>
<dbReference type="PANTHER" id="PTHR37309">
    <property type="entry name" value="SLR0284 PROTEIN"/>
    <property type="match status" value="1"/>
</dbReference>
<evidence type="ECO:0000313" key="2">
    <source>
        <dbReference type="EMBL" id="KRM89273.1"/>
    </source>
</evidence>
<name>A0A0R2CL54_9LACO</name>
<keyword evidence="3" id="KW-1185">Reference proteome</keyword>
<sequence length="122" mass="13539">MGGIIMYFWQRVILNAVVFIATAGFFPQYFHVSNIWISLIAAVVLGILNMFVKPLLVIFSLPITIMSLGIFYFVINGFMLELTAKLVGSGFQFSSFGAAFFVALILSLVNLVITNHLGFHNL</sequence>
<dbReference type="PANTHER" id="PTHR37309:SF1">
    <property type="entry name" value="SLR0284 PROTEIN"/>
    <property type="match status" value="1"/>
</dbReference>
<feature type="transmembrane region" description="Helical" evidence="1">
    <location>
        <begin position="59"/>
        <end position="79"/>
    </location>
</feature>
<dbReference type="eggNOG" id="COG1950">
    <property type="taxonomic scope" value="Bacteria"/>
</dbReference>
<keyword evidence="1" id="KW-0472">Membrane</keyword>
<keyword evidence="1" id="KW-0812">Transmembrane</keyword>
<keyword evidence="1" id="KW-1133">Transmembrane helix</keyword>
<evidence type="ECO:0000313" key="3">
    <source>
        <dbReference type="Proteomes" id="UP000051576"/>
    </source>
</evidence>
<feature type="transmembrane region" description="Helical" evidence="1">
    <location>
        <begin position="91"/>
        <end position="113"/>
    </location>
</feature>
<accession>A0A0R2CL54</accession>
<feature type="transmembrane region" description="Helical" evidence="1">
    <location>
        <begin position="35"/>
        <end position="52"/>
    </location>
</feature>
<dbReference type="Pfam" id="PF04020">
    <property type="entry name" value="Phage_holin_4_2"/>
    <property type="match status" value="1"/>
</dbReference>
<proteinExistence type="predicted"/>
<feature type="transmembrane region" description="Helical" evidence="1">
    <location>
        <begin position="12"/>
        <end position="29"/>
    </location>
</feature>
<gene>
    <name evidence="2" type="ORF">FD21_GL002002</name>
</gene>
<dbReference type="Proteomes" id="UP000051576">
    <property type="component" value="Unassembled WGS sequence"/>
</dbReference>
<protein>
    <submittedName>
        <fullName evidence="2">Integral inner membrane protein</fullName>
    </submittedName>
</protein>
<evidence type="ECO:0000256" key="1">
    <source>
        <dbReference type="SAM" id="Phobius"/>
    </source>
</evidence>
<dbReference type="InterPro" id="IPR007165">
    <property type="entry name" value="Phage_holin_4_2"/>
</dbReference>
<organism evidence="2 3">
    <name type="scientific">Liquorilactobacillus vini DSM 20605</name>
    <dbReference type="NCBI Taxonomy" id="1133569"/>
    <lineage>
        <taxon>Bacteria</taxon>
        <taxon>Bacillati</taxon>
        <taxon>Bacillota</taxon>
        <taxon>Bacilli</taxon>
        <taxon>Lactobacillales</taxon>
        <taxon>Lactobacillaceae</taxon>
        <taxon>Liquorilactobacillus</taxon>
    </lineage>
</organism>
<dbReference type="EMBL" id="AYYX01000008">
    <property type="protein sequence ID" value="KRM89273.1"/>
    <property type="molecule type" value="Genomic_DNA"/>
</dbReference>
<dbReference type="AlphaFoldDB" id="A0A0R2CL54"/>
<comment type="caution">
    <text evidence="2">The sequence shown here is derived from an EMBL/GenBank/DDBJ whole genome shotgun (WGS) entry which is preliminary data.</text>
</comment>